<evidence type="ECO:0000313" key="1">
    <source>
        <dbReference type="EMBL" id="JAP17193.1"/>
    </source>
</evidence>
<name>A0A0V0HBE9_SOLCH</name>
<proteinExistence type="predicted"/>
<sequence length="70" mass="7810">MTLGTSFSIEQQKGTISFPTFVSNKYCKVCILVPFLVNITSMGYNLYLLKVGKVCIHITHYPLQTPIVGL</sequence>
<accession>A0A0V0HBE9</accession>
<protein>
    <submittedName>
        <fullName evidence="1">Putative ovule protein</fullName>
    </submittedName>
</protein>
<reference evidence="1" key="1">
    <citation type="submission" date="2015-12" db="EMBL/GenBank/DDBJ databases">
        <title>Gene expression during late stages of embryo sac development: a critical building block for successful pollen-pistil interactions.</title>
        <authorList>
            <person name="Liu Y."/>
            <person name="Joly V."/>
            <person name="Sabar M."/>
            <person name="Matton D.P."/>
        </authorList>
    </citation>
    <scope>NUCLEOTIDE SEQUENCE</scope>
</reference>
<dbReference type="EMBL" id="GEDG01022837">
    <property type="protein sequence ID" value="JAP17193.1"/>
    <property type="molecule type" value="Transcribed_RNA"/>
</dbReference>
<dbReference type="AlphaFoldDB" id="A0A0V0HBE9"/>
<organism evidence="1">
    <name type="scientific">Solanum chacoense</name>
    <name type="common">Chaco potato</name>
    <dbReference type="NCBI Taxonomy" id="4108"/>
    <lineage>
        <taxon>Eukaryota</taxon>
        <taxon>Viridiplantae</taxon>
        <taxon>Streptophyta</taxon>
        <taxon>Embryophyta</taxon>
        <taxon>Tracheophyta</taxon>
        <taxon>Spermatophyta</taxon>
        <taxon>Magnoliopsida</taxon>
        <taxon>eudicotyledons</taxon>
        <taxon>Gunneridae</taxon>
        <taxon>Pentapetalae</taxon>
        <taxon>asterids</taxon>
        <taxon>lamiids</taxon>
        <taxon>Solanales</taxon>
        <taxon>Solanaceae</taxon>
        <taxon>Solanoideae</taxon>
        <taxon>Solaneae</taxon>
        <taxon>Solanum</taxon>
    </lineage>
</organism>